<accession>A0ABP0PDF0</accession>
<keyword evidence="3" id="KW-1185">Reference proteome</keyword>
<feature type="transmembrane region" description="Helical" evidence="1">
    <location>
        <begin position="194"/>
        <end position="212"/>
    </location>
</feature>
<keyword evidence="1" id="KW-0812">Transmembrane</keyword>
<name>A0ABP0PDF0_9DINO</name>
<feature type="transmembrane region" description="Helical" evidence="1">
    <location>
        <begin position="23"/>
        <end position="42"/>
    </location>
</feature>
<proteinExistence type="predicted"/>
<gene>
    <name evidence="2" type="ORF">CCMP2556_LOCUS36508</name>
</gene>
<dbReference type="EMBL" id="CAXAMN010022962">
    <property type="protein sequence ID" value="CAK9074067.1"/>
    <property type="molecule type" value="Genomic_DNA"/>
</dbReference>
<dbReference type="Proteomes" id="UP001642484">
    <property type="component" value="Unassembled WGS sequence"/>
</dbReference>
<comment type="caution">
    <text evidence="2">The sequence shown here is derived from an EMBL/GenBank/DDBJ whole genome shotgun (WGS) entry which is preliminary data.</text>
</comment>
<evidence type="ECO:0000313" key="2">
    <source>
        <dbReference type="EMBL" id="CAK9074067.1"/>
    </source>
</evidence>
<sequence length="243" mass="26020">MCECCCNSLGFCCTCLYGIGRSIPLISILSFMLFLLGYSLAIHGRTKTNQPLEAIGVTDLTALLHDLEVVFFFALVFNGLGLAASFLASGKTRELLFQKADYCCTSCFQFILGRCTLGFIMTACLIILVVDIVMLSLVASASTLVLEVLGACSQADLLKSPVSMTLQLVTGVTLPLEQFDAICRSDLGSGFSTLIAGTILIVIGQVLIMVTLSSNYTKILLEPYLAPREKWSTDYGSASDAAA</sequence>
<reference evidence="2 3" key="1">
    <citation type="submission" date="2024-02" db="EMBL/GenBank/DDBJ databases">
        <authorList>
            <person name="Chen Y."/>
            <person name="Shah S."/>
            <person name="Dougan E. K."/>
            <person name="Thang M."/>
            <person name="Chan C."/>
        </authorList>
    </citation>
    <scope>NUCLEOTIDE SEQUENCE [LARGE SCALE GENOMIC DNA]</scope>
</reference>
<keyword evidence="1" id="KW-0472">Membrane</keyword>
<organism evidence="2 3">
    <name type="scientific">Durusdinium trenchii</name>
    <dbReference type="NCBI Taxonomy" id="1381693"/>
    <lineage>
        <taxon>Eukaryota</taxon>
        <taxon>Sar</taxon>
        <taxon>Alveolata</taxon>
        <taxon>Dinophyceae</taxon>
        <taxon>Suessiales</taxon>
        <taxon>Symbiodiniaceae</taxon>
        <taxon>Durusdinium</taxon>
    </lineage>
</organism>
<keyword evidence="1" id="KW-1133">Transmembrane helix</keyword>
<feature type="transmembrane region" description="Helical" evidence="1">
    <location>
        <begin position="111"/>
        <end position="139"/>
    </location>
</feature>
<evidence type="ECO:0000256" key="1">
    <source>
        <dbReference type="SAM" id="Phobius"/>
    </source>
</evidence>
<evidence type="ECO:0000313" key="3">
    <source>
        <dbReference type="Proteomes" id="UP001642484"/>
    </source>
</evidence>
<protein>
    <submittedName>
        <fullName evidence="2">Uncharacterized protein</fullName>
    </submittedName>
</protein>
<feature type="transmembrane region" description="Helical" evidence="1">
    <location>
        <begin position="69"/>
        <end position="90"/>
    </location>
</feature>